<dbReference type="Gene3D" id="3.90.1150.10">
    <property type="entry name" value="Aspartate Aminotransferase, domain 1"/>
    <property type="match status" value="1"/>
</dbReference>
<dbReference type="InterPro" id="IPR015422">
    <property type="entry name" value="PyrdxlP-dep_Trfase_small"/>
</dbReference>
<evidence type="ECO:0000256" key="3">
    <source>
        <dbReference type="ARBA" id="ARBA00004953"/>
    </source>
</evidence>
<dbReference type="InterPro" id="IPR015421">
    <property type="entry name" value="PyrdxlP-dep_Trfase_major"/>
</dbReference>
<comment type="caution">
    <text evidence="12">The sequence shown here is derived from an EMBL/GenBank/DDBJ whole genome shotgun (WGS) entry which is preliminary data.</text>
</comment>
<dbReference type="NCBIfam" id="TIGR01140">
    <property type="entry name" value="L_thr_O3P_dcar"/>
    <property type="match status" value="1"/>
</dbReference>
<dbReference type="OrthoDB" id="9813612at2"/>
<evidence type="ECO:0000256" key="2">
    <source>
        <dbReference type="ARBA" id="ARBA00003444"/>
    </source>
</evidence>
<evidence type="ECO:0000256" key="7">
    <source>
        <dbReference type="ARBA" id="ARBA00022679"/>
    </source>
</evidence>
<comment type="cofactor">
    <cofactor evidence="1">
        <name>pyridoxal 5'-phosphate</name>
        <dbReference type="ChEBI" id="CHEBI:597326"/>
    </cofactor>
</comment>
<dbReference type="InterPro" id="IPR005860">
    <property type="entry name" value="CobD"/>
</dbReference>
<organism evidence="12 13">
    <name type="scientific">Thermodesulfovibrio aggregans</name>
    <dbReference type="NCBI Taxonomy" id="86166"/>
    <lineage>
        <taxon>Bacteria</taxon>
        <taxon>Pseudomonadati</taxon>
        <taxon>Nitrospirota</taxon>
        <taxon>Thermodesulfovibrionia</taxon>
        <taxon>Thermodesulfovibrionales</taxon>
        <taxon>Thermodesulfovibrionaceae</taxon>
        <taxon>Thermodesulfovibrio</taxon>
    </lineage>
</organism>
<dbReference type="PANTHER" id="PTHR42885">
    <property type="entry name" value="HISTIDINOL-PHOSPHATE AMINOTRANSFERASE-RELATED"/>
    <property type="match status" value="1"/>
</dbReference>
<dbReference type="InterPro" id="IPR004839">
    <property type="entry name" value="Aminotransferase_I/II_large"/>
</dbReference>
<dbReference type="EC" id="4.1.1.81" evidence="4"/>
<gene>
    <name evidence="12" type="ORF">TAGGR_2307</name>
</gene>
<evidence type="ECO:0000256" key="6">
    <source>
        <dbReference type="ARBA" id="ARBA00022576"/>
    </source>
</evidence>
<evidence type="ECO:0000256" key="8">
    <source>
        <dbReference type="ARBA" id="ARBA00022898"/>
    </source>
</evidence>
<dbReference type="CDD" id="cd00609">
    <property type="entry name" value="AAT_like"/>
    <property type="match status" value="1"/>
</dbReference>
<reference evidence="13" key="1">
    <citation type="submission" date="2016-01" db="EMBL/GenBank/DDBJ databases">
        <title>Draft genome sequence of Thermodesulfovibrio aggregans strain TGE-P1.</title>
        <authorList>
            <person name="Sekiguchi Y."/>
            <person name="Ohashi A."/>
            <person name="Matsuura N."/>
            <person name="Tourlousse M.D."/>
        </authorList>
    </citation>
    <scope>NUCLEOTIDE SEQUENCE [LARGE SCALE GENOMIC DNA]</scope>
    <source>
        <strain evidence="13">TGE-P1</strain>
    </source>
</reference>
<evidence type="ECO:0000313" key="12">
    <source>
        <dbReference type="EMBL" id="GAQ95414.1"/>
    </source>
</evidence>
<evidence type="ECO:0000256" key="1">
    <source>
        <dbReference type="ARBA" id="ARBA00001933"/>
    </source>
</evidence>
<comment type="catalytic activity">
    <reaction evidence="10">
        <text>O-phospho-L-threonine + H(+) = (R)-1-aminopropan-2-yl phosphate + CO2</text>
        <dbReference type="Rhea" id="RHEA:11492"/>
        <dbReference type="ChEBI" id="CHEBI:15378"/>
        <dbReference type="ChEBI" id="CHEBI:16526"/>
        <dbReference type="ChEBI" id="CHEBI:58563"/>
        <dbReference type="ChEBI" id="CHEBI:58675"/>
        <dbReference type="EC" id="4.1.1.81"/>
    </reaction>
</comment>
<evidence type="ECO:0000313" key="13">
    <source>
        <dbReference type="Proteomes" id="UP000054976"/>
    </source>
</evidence>
<dbReference type="GO" id="GO:0030170">
    <property type="term" value="F:pyridoxal phosphate binding"/>
    <property type="evidence" value="ECO:0007669"/>
    <property type="project" value="InterPro"/>
</dbReference>
<evidence type="ECO:0000259" key="11">
    <source>
        <dbReference type="Pfam" id="PF00155"/>
    </source>
</evidence>
<dbReference type="GO" id="GO:0008483">
    <property type="term" value="F:transaminase activity"/>
    <property type="evidence" value="ECO:0007669"/>
    <property type="project" value="UniProtKB-KW"/>
</dbReference>
<feature type="domain" description="Aminotransferase class I/classII large" evidence="11">
    <location>
        <begin position="20"/>
        <end position="336"/>
    </location>
</feature>
<evidence type="ECO:0000256" key="4">
    <source>
        <dbReference type="ARBA" id="ARBA00012285"/>
    </source>
</evidence>
<dbReference type="GO" id="GO:0048472">
    <property type="term" value="F:threonine-phosphate decarboxylase activity"/>
    <property type="evidence" value="ECO:0007669"/>
    <property type="project" value="UniProtKB-EC"/>
</dbReference>
<evidence type="ECO:0000256" key="5">
    <source>
        <dbReference type="ARBA" id="ARBA00022573"/>
    </source>
</evidence>
<dbReference type="Proteomes" id="UP000054976">
    <property type="component" value="Unassembled WGS sequence"/>
</dbReference>
<dbReference type="AlphaFoldDB" id="A0A0U9IAS5"/>
<dbReference type="STRING" id="86166.TAGGR_2307"/>
<accession>A0A0U9IAS5</accession>
<proteinExistence type="predicted"/>
<comment type="pathway">
    <text evidence="3">Cofactor biosynthesis; adenosylcobalamin biosynthesis.</text>
</comment>
<dbReference type="SUPFAM" id="SSF53383">
    <property type="entry name" value="PLP-dependent transferases"/>
    <property type="match status" value="1"/>
</dbReference>
<keyword evidence="13" id="KW-1185">Reference proteome</keyword>
<comment type="function">
    <text evidence="2">Decarboxylates L-threonine-O-3-phosphate to yield (R)-1-amino-2-propanol O-2-phosphate, the precursor for the linkage between the nucleotide loop and the corrin ring in cobalamin.</text>
</comment>
<keyword evidence="5" id="KW-0169">Cobalamin biosynthesis</keyword>
<protein>
    <recommendedName>
        <fullName evidence="4">threonine-phosphate decarboxylase</fullName>
        <ecNumber evidence="4">4.1.1.81</ecNumber>
    </recommendedName>
    <alternativeName>
        <fullName evidence="9">L-threonine-O-3-phosphate decarboxylase</fullName>
    </alternativeName>
</protein>
<dbReference type="GO" id="GO:0009236">
    <property type="term" value="P:cobalamin biosynthetic process"/>
    <property type="evidence" value="ECO:0007669"/>
    <property type="project" value="UniProtKB-UniPathway"/>
</dbReference>
<dbReference type="Pfam" id="PF00155">
    <property type="entry name" value="Aminotran_1_2"/>
    <property type="match status" value="1"/>
</dbReference>
<sequence length="348" mass="40793">MKHGGDIYTASEFIKKSLYEIIDMSSSVNPLPLPEKIKRKIIENIPLLHKYPDTEARAFRKTLSELYSVPFENIVCGNGSTELIYLIVRALKPESVLILEPTFTEYERACRINEIKSVKRVFTINQDEIFKKLKKEIEKTRFDMVFICNPNNPTGWILDKREILKLASNNKNSIFLIDEAFIDFVPDQSLIRESVSSNIVVLRSLTKFYGLAGLRFGYAVGKSEIIKKIKTYRYPWSINSLAQWIAEDIIRDEDFKNKSLEYFKRQKDFFEYSLNELKLNYFPSVANFYLIEIQKKGIFQFMLEKGILIRNCSDFYGLNESFIRVSVKTSTENERFFRELKKFLGILE</sequence>
<evidence type="ECO:0000256" key="10">
    <source>
        <dbReference type="ARBA" id="ARBA00048531"/>
    </source>
</evidence>
<dbReference type="Gene3D" id="3.40.640.10">
    <property type="entry name" value="Type I PLP-dependent aspartate aminotransferase-like (Major domain)"/>
    <property type="match status" value="1"/>
</dbReference>
<dbReference type="EMBL" id="BCNO01000002">
    <property type="protein sequence ID" value="GAQ95414.1"/>
    <property type="molecule type" value="Genomic_DNA"/>
</dbReference>
<evidence type="ECO:0000256" key="9">
    <source>
        <dbReference type="ARBA" id="ARBA00029996"/>
    </source>
</evidence>
<keyword evidence="7" id="KW-0808">Transferase</keyword>
<dbReference type="RefSeq" id="WP_059176848.1">
    <property type="nucleotide sequence ID" value="NZ_BCNO01000002.1"/>
</dbReference>
<keyword evidence="6" id="KW-0032">Aminotransferase</keyword>
<keyword evidence="8" id="KW-0663">Pyridoxal phosphate</keyword>
<dbReference type="PANTHER" id="PTHR42885:SF2">
    <property type="entry name" value="HISTIDINOL-PHOSPHATE AMINOTRANSFERASE"/>
    <property type="match status" value="1"/>
</dbReference>
<dbReference type="InterPro" id="IPR015424">
    <property type="entry name" value="PyrdxlP-dep_Trfase"/>
</dbReference>
<name>A0A0U9IAS5_9BACT</name>
<dbReference type="UniPathway" id="UPA00148"/>